<reference evidence="1" key="1">
    <citation type="submission" date="2019-10" db="EMBL/GenBank/DDBJ databases">
        <authorList>
            <consortium name="DOE Joint Genome Institute"/>
            <person name="Kuo A."/>
            <person name="Miyauchi S."/>
            <person name="Kiss E."/>
            <person name="Drula E."/>
            <person name="Kohler A."/>
            <person name="Sanchez-Garcia M."/>
            <person name="Andreopoulos B."/>
            <person name="Barry K.W."/>
            <person name="Bonito G."/>
            <person name="Buee M."/>
            <person name="Carver A."/>
            <person name="Chen C."/>
            <person name="Cichocki N."/>
            <person name="Clum A."/>
            <person name="Culley D."/>
            <person name="Crous P.W."/>
            <person name="Fauchery L."/>
            <person name="Girlanda M."/>
            <person name="Hayes R."/>
            <person name="Keri Z."/>
            <person name="Labutti K."/>
            <person name="Lipzen A."/>
            <person name="Lombard V."/>
            <person name="Magnuson J."/>
            <person name="Maillard F."/>
            <person name="Morin E."/>
            <person name="Murat C."/>
            <person name="Nolan M."/>
            <person name="Ohm R."/>
            <person name="Pangilinan J."/>
            <person name="Pereira M."/>
            <person name="Perotto S."/>
            <person name="Peter M."/>
            <person name="Riley R."/>
            <person name="Sitrit Y."/>
            <person name="Stielow B."/>
            <person name="Szollosi G."/>
            <person name="Zifcakova L."/>
            <person name="Stursova M."/>
            <person name="Spatafora J.W."/>
            <person name="Tedersoo L."/>
            <person name="Vaario L.-M."/>
            <person name="Yamada A."/>
            <person name="Yan M."/>
            <person name="Wang P."/>
            <person name="Xu J."/>
            <person name="Bruns T."/>
            <person name="Baldrian P."/>
            <person name="Vilgalys R."/>
            <person name="Henrissat B."/>
            <person name="Grigoriev I.V."/>
            <person name="Hibbett D."/>
            <person name="Nagy L.G."/>
            <person name="Martin F.M."/>
        </authorList>
    </citation>
    <scope>NUCLEOTIDE SEQUENCE</scope>
    <source>
        <strain evidence="1">P2</strain>
    </source>
</reference>
<evidence type="ECO:0000313" key="1">
    <source>
        <dbReference type="EMBL" id="KAF9647375.1"/>
    </source>
</evidence>
<keyword evidence="2" id="KW-1185">Reference proteome</keyword>
<dbReference type="EMBL" id="MU118035">
    <property type="protein sequence ID" value="KAF9647375.1"/>
    <property type="molecule type" value="Genomic_DNA"/>
</dbReference>
<organism evidence="1 2">
    <name type="scientific">Thelephora ganbajun</name>
    <name type="common">Ganba fungus</name>
    <dbReference type="NCBI Taxonomy" id="370292"/>
    <lineage>
        <taxon>Eukaryota</taxon>
        <taxon>Fungi</taxon>
        <taxon>Dikarya</taxon>
        <taxon>Basidiomycota</taxon>
        <taxon>Agaricomycotina</taxon>
        <taxon>Agaricomycetes</taxon>
        <taxon>Thelephorales</taxon>
        <taxon>Thelephoraceae</taxon>
        <taxon>Thelephora</taxon>
    </lineage>
</organism>
<protein>
    <submittedName>
        <fullName evidence="1">Uncharacterized protein</fullName>
    </submittedName>
</protein>
<reference evidence="1" key="2">
    <citation type="journal article" date="2020" name="Nat. Commun.">
        <title>Large-scale genome sequencing of mycorrhizal fungi provides insights into the early evolution of symbiotic traits.</title>
        <authorList>
            <person name="Miyauchi S."/>
            <person name="Kiss E."/>
            <person name="Kuo A."/>
            <person name="Drula E."/>
            <person name="Kohler A."/>
            <person name="Sanchez-Garcia M."/>
            <person name="Morin E."/>
            <person name="Andreopoulos B."/>
            <person name="Barry K.W."/>
            <person name="Bonito G."/>
            <person name="Buee M."/>
            <person name="Carver A."/>
            <person name="Chen C."/>
            <person name="Cichocki N."/>
            <person name="Clum A."/>
            <person name="Culley D."/>
            <person name="Crous P.W."/>
            <person name="Fauchery L."/>
            <person name="Girlanda M."/>
            <person name="Hayes R.D."/>
            <person name="Keri Z."/>
            <person name="LaButti K."/>
            <person name="Lipzen A."/>
            <person name="Lombard V."/>
            <person name="Magnuson J."/>
            <person name="Maillard F."/>
            <person name="Murat C."/>
            <person name="Nolan M."/>
            <person name="Ohm R.A."/>
            <person name="Pangilinan J."/>
            <person name="Pereira M.F."/>
            <person name="Perotto S."/>
            <person name="Peter M."/>
            <person name="Pfister S."/>
            <person name="Riley R."/>
            <person name="Sitrit Y."/>
            <person name="Stielow J.B."/>
            <person name="Szollosi G."/>
            <person name="Zifcakova L."/>
            <person name="Stursova M."/>
            <person name="Spatafora J.W."/>
            <person name="Tedersoo L."/>
            <person name="Vaario L.M."/>
            <person name="Yamada A."/>
            <person name="Yan M."/>
            <person name="Wang P."/>
            <person name="Xu J."/>
            <person name="Bruns T."/>
            <person name="Baldrian P."/>
            <person name="Vilgalys R."/>
            <person name="Dunand C."/>
            <person name="Henrissat B."/>
            <person name="Grigoriev I.V."/>
            <person name="Hibbett D."/>
            <person name="Nagy L.G."/>
            <person name="Martin F.M."/>
        </authorList>
    </citation>
    <scope>NUCLEOTIDE SEQUENCE</scope>
    <source>
        <strain evidence="1">P2</strain>
    </source>
</reference>
<sequence length="205" mass="22622">MSIPTQDIHENAMAPTPNQPFYPFVATYTSISCLPNNDHHSQSTLTSPPLWGTPPFLQPVRPQTYGENSWGVSSSLPPPLSDPGPMIPRWITPWSLFQPERAGSQLLHSHIEMPMSIPTVPCHSRNSSRQPQEDTREDSCGLLHRDHHSQVLDLTLLNYLTYPSAQVLSDPGFLCPLSPLSVDSIPASMLPSETFPSATSNSVPY</sequence>
<name>A0ACB6ZC80_THEGA</name>
<accession>A0ACB6ZC80</accession>
<evidence type="ECO:0000313" key="2">
    <source>
        <dbReference type="Proteomes" id="UP000886501"/>
    </source>
</evidence>
<dbReference type="Proteomes" id="UP000886501">
    <property type="component" value="Unassembled WGS sequence"/>
</dbReference>
<comment type="caution">
    <text evidence="1">The sequence shown here is derived from an EMBL/GenBank/DDBJ whole genome shotgun (WGS) entry which is preliminary data.</text>
</comment>
<proteinExistence type="predicted"/>
<gene>
    <name evidence="1" type="ORF">BDM02DRAFT_2707817</name>
</gene>